<evidence type="ECO:0008006" key="4">
    <source>
        <dbReference type="Google" id="ProtNLM"/>
    </source>
</evidence>
<dbReference type="Proteomes" id="UP000189299">
    <property type="component" value="Unassembled WGS sequence"/>
</dbReference>
<reference evidence="2 3" key="1">
    <citation type="submission" date="2016-12" db="EMBL/GenBank/DDBJ databases">
        <authorList>
            <person name="Song W.-J."/>
            <person name="Kurnit D.M."/>
        </authorList>
    </citation>
    <scope>NUCLEOTIDE SEQUENCE [LARGE SCALE GENOMIC DNA]</scope>
    <source>
        <strain evidence="2 3">CGB1038-1_S1</strain>
    </source>
</reference>
<protein>
    <recommendedName>
        <fullName evidence="4">DUF1433 domain-containing protein</fullName>
    </recommendedName>
</protein>
<proteinExistence type="predicted"/>
<name>A0A1V2UML0_ENTMU</name>
<evidence type="ECO:0000256" key="1">
    <source>
        <dbReference type="SAM" id="Phobius"/>
    </source>
</evidence>
<accession>A0A1V2UML0</accession>
<evidence type="ECO:0000313" key="3">
    <source>
        <dbReference type="Proteomes" id="UP000189299"/>
    </source>
</evidence>
<sequence>MRDNHLGKKKWLILVSIGVLLVLLMTIEVKKMSEPTEREKQIAFLKEHESKMTEYINQYKGEKVTEINYDWNNVNRVVIGNSLPSGAGKKIQIFGFVNHNPHMDFRLDIELNQNNMPDMSTLHYGQQISDEELNS</sequence>
<organism evidence="2 3">
    <name type="scientific">Enterococcus mundtii</name>
    <dbReference type="NCBI Taxonomy" id="53346"/>
    <lineage>
        <taxon>Bacteria</taxon>
        <taxon>Bacillati</taxon>
        <taxon>Bacillota</taxon>
        <taxon>Bacilli</taxon>
        <taxon>Lactobacillales</taxon>
        <taxon>Enterococcaceae</taxon>
        <taxon>Enterococcus</taxon>
    </lineage>
</organism>
<keyword evidence="1" id="KW-0472">Membrane</keyword>
<feature type="transmembrane region" description="Helical" evidence="1">
    <location>
        <begin position="12"/>
        <end position="29"/>
    </location>
</feature>
<keyword evidence="1" id="KW-1133">Transmembrane helix</keyword>
<gene>
    <name evidence="2" type="ORF">BTN92_00665</name>
</gene>
<evidence type="ECO:0000313" key="2">
    <source>
        <dbReference type="EMBL" id="ONN44679.1"/>
    </source>
</evidence>
<dbReference type="EMBL" id="MSTR01000001">
    <property type="protein sequence ID" value="ONN44679.1"/>
    <property type="molecule type" value="Genomic_DNA"/>
</dbReference>
<keyword evidence="1" id="KW-0812">Transmembrane</keyword>
<dbReference type="AlphaFoldDB" id="A0A1V2UML0"/>
<comment type="caution">
    <text evidence="2">The sequence shown here is derived from an EMBL/GenBank/DDBJ whole genome shotgun (WGS) entry which is preliminary data.</text>
</comment>